<dbReference type="InterPro" id="IPR000866">
    <property type="entry name" value="AhpC/TSA"/>
</dbReference>
<dbReference type="EMBL" id="CADCUB010000058">
    <property type="protein sequence ID" value="CAA9320502.1"/>
    <property type="molecule type" value="Genomic_DNA"/>
</dbReference>
<keyword evidence="7" id="KW-1015">Disulfide bond</keyword>
<comment type="catalytic activity">
    <reaction evidence="12">
        <text>a hydroperoxide + [thioredoxin]-dithiol = an alcohol + [thioredoxin]-disulfide + H2O</text>
        <dbReference type="Rhea" id="RHEA:62620"/>
        <dbReference type="Rhea" id="RHEA-COMP:10698"/>
        <dbReference type="Rhea" id="RHEA-COMP:10700"/>
        <dbReference type="ChEBI" id="CHEBI:15377"/>
        <dbReference type="ChEBI" id="CHEBI:29950"/>
        <dbReference type="ChEBI" id="CHEBI:30879"/>
        <dbReference type="ChEBI" id="CHEBI:35924"/>
        <dbReference type="ChEBI" id="CHEBI:50058"/>
        <dbReference type="EC" id="1.11.1.24"/>
    </reaction>
</comment>
<evidence type="ECO:0000256" key="20">
    <source>
        <dbReference type="ARBA" id="ARBA00083736"/>
    </source>
</evidence>
<dbReference type="InterPro" id="IPR013766">
    <property type="entry name" value="Thioredoxin_domain"/>
</dbReference>
<dbReference type="InterPro" id="IPR050924">
    <property type="entry name" value="Peroxiredoxin_BCP/PrxQ"/>
</dbReference>
<evidence type="ECO:0000256" key="6">
    <source>
        <dbReference type="ARBA" id="ARBA00023002"/>
    </source>
</evidence>
<evidence type="ECO:0000256" key="17">
    <source>
        <dbReference type="ARBA" id="ARBA00067009"/>
    </source>
</evidence>
<evidence type="ECO:0000256" key="12">
    <source>
        <dbReference type="ARBA" id="ARBA00049091"/>
    </source>
</evidence>
<evidence type="ECO:0000256" key="4">
    <source>
        <dbReference type="ARBA" id="ARBA00022559"/>
    </source>
</evidence>
<name>A0A6J4L6H6_9ACTN</name>
<comment type="subunit">
    <text evidence="16">Homodimer. Forms both dimers and octamers; a tightly-associated dimer and a ring-like octamer.</text>
</comment>
<sequence length="153" mass="16847">MSVDVGDQAPDFELQDQARQPVRLSSFRGRKNVVVVFYPMSFTPTCQGELCAIRDTIEDFEGDDVQTLAISVDSGPTHARWAAEQGYTFPLLADFWPHGEVARAYGVLDERNGVALRGTFIVDKAGIVVYKVVNAIPDARDLEESRKVLAGLS</sequence>
<dbReference type="GO" id="GO:0005737">
    <property type="term" value="C:cytoplasm"/>
    <property type="evidence" value="ECO:0007669"/>
    <property type="project" value="TreeGrafter"/>
</dbReference>
<evidence type="ECO:0000256" key="9">
    <source>
        <dbReference type="ARBA" id="ARBA00032824"/>
    </source>
</evidence>
<comment type="function">
    <text evidence="14">Thiol-specific peroxidase that catalyzes the reduction of hydrogen peroxide and organic hydroperoxides to water and alcohols, respectively. Plays a role in cell protection against oxidative stress by detoxifying peroxides. May represent an important antioxidant defense against cytotoxic peroxides, especially peroxynitrite, which can be formed by activated macrophages during infection.</text>
</comment>
<evidence type="ECO:0000256" key="5">
    <source>
        <dbReference type="ARBA" id="ARBA00022862"/>
    </source>
</evidence>
<keyword evidence="8" id="KW-0676">Redox-active center</keyword>
<feature type="domain" description="Thioredoxin" evidence="22">
    <location>
        <begin position="3"/>
        <end position="153"/>
    </location>
</feature>
<dbReference type="PANTHER" id="PTHR42801:SF20">
    <property type="entry name" value="ALKYL HYDROPEROXIDE REDUCTASE E"/>
    <property type="match status" value="1"/>
</dbReference>
<evidence type="ECO:0000256" key="21">
    <source>
        <dbReference type="PIRSR" id="PIRSR000239-1"/>
    </source>
</evidence>
<dbReference type="FunFam" id="3.40.30.10:FF:000118">
    <property type="entry name" value="Peroxiredoxin AhpE"/>
    <property type="match status" value="1"/>
</dbReference>
<dbReference type="Gene3D" id="3.40.30.10">
    <property type="entry name" value="Glutaredoxin"/>
    <property type="match status" value="1"/>
</dbReference>
<protein>
    <recommendedName>
        <fullName evidence="18">Alkyl hydroperoxide reductase E</fullName>
        <ecNumber evidence="3">1.11.1.24</ecNumber>
        <ecNumber evidence="17">1.11.1.29</ecNumber>
    </recommendedName>
    <alternativeName>
        <fullName evidence="11">Bacterioferritin comigratory protein</fullName>
    </alternativeName>
    <alternativeName>
        <fullName evidence="19">Mycoredoxin-dependent peroxiredoxin</fullName>
    </alternativeName>
    <alternativeName>
        <fullName evidence="20">Peroxiredoxin AhpE</fullName>
    </alternativeName>
    <alternativeName>
        <fullName evidence="9">Thioredoxin peroxidase</fullName>
    </alternativeName>
</protein>
<feature type="active site" description="Cysteine sulfenic acid (-SOH) intermediate; for peroxidase activity" evidence="21">
    <location>
        <position position="46"/>
    </location>
</feature>
<evidence type="ECO:0000256" key="7">
    <source>
        <dbReference type="ARBA" id="ARBA00023157"/>
    </source>
</evidence>
<gene>
    <name evidence="23" type="ORF">AVDCRST_MAG07-1183</name>
</gene>
<comment type="subunit">
    <text evidence="2">Monomer.</text>
</comment>
<evidence type="ECO:0000256" key="18">
    <source>
        <dbReference type="ARBA" id="ARBA00068979"/>
    </source>
</evidence>
<evidence type="ECO:0000256" key="15">
    <source>
        <dbReference type="ARBA" id="ARBA00060973"/>
    </source>
</evidence>
<evidence type="ECO:0000256" key="10">
    <source>
        <dbReference type="ARBA" id="ARBA00038489"/>
    </source>
</evidence>
<comment type="similarity">
    <text evidence="15">Belongs to the peroxiredoxin family. AhpE subfamily.</text>
</comment>
<accession>A0A6J4L6H6</accession>
<evidence type="ECO:0000259" key="22">
    <source>
        <dbReference type="PROSITE" id="PS51352"/>
    </source>
</evidence>
<dbReference type="GO" id="GO:0034599">
    <property type="term" value="P:cellular response to oxidative stress"/>
    <property type="evidence" value="ECO:0007669"/>
    <property type="project" value="TreeGrafter"/>
</dbReference>
<comment type="similarity">
    <text evidence="10">Belongs to the peroxiredoxin family. BCP/PrxQ subfamily.</text>
</comment>
<dbReference type="EC" id="1.11.1.29" evidence="17"/>
<dbReference type="InterPro" id="IPR036249">
    <property type="entry name" value="Thioredoxin-like_sf"/>
</dbReference>
<dbReference type="PANTHER" id="PTHR42801">
    <property type="entry name" value="THIOREDOXIN-DEPENDENT PEROXIDE REDUCTASE"/>
    <property type="match status" value="1"/>
</dbReference>
<dbReference type="Pfam" id="PF00578">
    <property type="entry name" value="AhpC-TSA"/>
    <property type="match status" value="1"/>
</dbReference>
<dbReference type="GO" id="GO:0008379">
    <property type="term" value="F:thioredoxin peroxidase activity"/>
    <property type="evidence" value="ECO:0007669"/>
    <property type="project" value="TreeGrafter"/>
</dbReference>
<evidence type="ECO:0000256" key="11">
    <source>
        <dbReference type="ARBA" id="ARBA00041373"/>
    </source>
</evidence>
<evidence type="ECO:0000256" key="14">
    <source>
        <dbReference type="ARBA" id="ARBA00056930"/>
    </source>
</evidence>
<evidence type="ECO:0000256" key="19">
    <source>
        <dbReference type="ARBA" id="ARBA00082991"/>
    </source>
</evidence>
<keyword evidence="4" id="KW-0575">Peroxidase</keyword>
<evidence type="ECO:0000256" key="2">
    <source>
        <dbReference type="ARBA" id="ARBA00011245"/>
    </source>
</evidence>
<keyword evidence="6" id="KW-0560">Oxidoreductase</keyword>
<dbReference type="AlphaFoldDB" id="A0A6J4L6H6"/>
<comment type="catalytic activity">
    <reaction evidence="13">
        <text>[mycoredoxin]-L-dithiol + a hydroperoxide = [mycoredoxin]-L-disulfide + an alcohol + H2O</text>
        <dbReference type="Rhea" id="RHEA:62640"/>
        <dbReference type="Rhea" id="RHEA-COMP:16137"/>
        <dbReference type="Rhea" id="RHEA-COMP:16138"/>
        <dbReference type="ChEBI" id="CHEBI:15377"/>
        <dbReference type="ChEBI" id="CHEBI:29950"/>
        <dbReference type="ChEBI" id="CHEBI:30879"/>
        <dbReference type="ChEBI" id="CHEBI:35924"/>
        <dbReference type="ChEBI" id="CHEBI:50058"/>
        <dbReference type="EC" id="1.11.1.29"/>
    </reaction>
</comment>
<evidence type="ECO:0000313" key="23">
    <source>
        <dbReference type="EMBL" id="CAA9320502.1"/>
    </source>
</evidence>
<comment type="function">
    <text evidence="1">Thiol-specific peroxidase that catalyzes the reduction of hydrogen peroxide and organic hydroperoxides to water and alcohols, respectively. Plays a role in cell protection against oxidative stress by detoxifying peroxides and as sensor of hydrogen peroxide-mediated signaling events.</text>
</comment>
<evidence type="ECO:0000256" key="16">
    <source>
        <dbReference type="ARBA" id="ARBA00065226"/>
    </source>
</evidence>
<dbReference type="SUPFAM" id="SSF52833">
    <property type="entry name" value="Thioredoxin-like"/>
    <property type="match status" value="1"/>
</dbReference>
<evidence type="ECO:0000256" key="1">
    <source>
        <dbReference type="ARBA" id="ARBA00003330"/>
    </source>
</evidence>
<reference evidence="23" key="1">
    <citation type="submission" date="2020-02" db="EMBL/GenBank/DDBJ databases">
        <authorList>
            <person name="Meier V. D."/>
        </authorList>
    </citation>
    <scope>NUCLEOTIDE SEQUENCE</scope>
    <source>
        <strain evidence="23">AVDCRST_MAG07</strain>
    </source>
</reference>
<dbReference type="GO" id="GO:0045454">
    <property type="term" value="P:cell redox homeostasis"/>
    <property type="evidence" value="ECO:0007669"/>
    <property type="project" value="TreeGrafter"/>
</dbReference>
<keyword evidence="5" id="KW-0049">Antioxidant</keyword>
<dbReference type="PIRSF" id="PIRSF000239">
    <property type="entry name" value="AHPC"/>
    <property type="match status" value="1"/>
</dbReference>
<dbReference type="EC" id="1.11.1.24" evidence="3"/>
<organism evidence="23">
    <name type="scientific">uncultured Frankineae bacterium</name>
    <dbReference type="NCBI Taxonomy" id="437475"/>
    <lineage>
        <taxon>Bacteria</taxon>
        <taxon>Bacillati</taxon>
        <taxon>Actinomycetota</taxon>
        <taxon>Actinomycetes</taxon>
        <taxon>Frankiales</taxon>
        <taxon>environmental samples</taxon>
    </lineage>
</organism>
<proteinExistence type="inferred from homology"/>
<dbReference type="CDD" id="cd03018">
    <property type="entry name" value="PRX_AhpE_like"/>
    <property type="match status" value="1"/>
</dbReference>
<dbReference type="PROSITE" id="PS51352">
    <property type="entry name" value="THIOREDOXIN_2"/>
    <property type="match status" value="1"/>
</dbReference>
<evidence type="ECO:0000256" key="3">
    <source>
        <dbReference type="ARBA" id="ARBA00013017"/>
    </source>
</evidence>
<evidence type="ECO:0000256" key="8">
    <source>
        <dbReference type="ARBA" id="ARBA00023284"/>
    </source>
</evidence>
<evidence type="ECO:0000256" key="13">
    <source>
        <dbReference type="ARBA" id="ARBA00052774"/>
    </source>
</evidence>
<dbReference type="InterPro" id="IPR024706">
    <property type="entry name" value="Peroxiredoxin_AhpC-typ"/>
</dbReference>